<accession>A0ABR1RZ37</accession>
<dbReference type="EMBL" id="JAQQWI010000009">
    <property type="protein sequence ID" value="KAK8023189.1"/>
    <property type="molecule type" value="Genomic_DNA"/>
</dbReference>
<sequence>MSNFYFNPNAYPFYPPGQFQMNPNAGTFYPQTFLPSNAPFPTYQPALSNGVAAPWVVQPNQGGGWGGYSVTGLSTAGQHYPPASWPAAYPDPNTHPGH</sequence>
<keyword evidence="2" id="KW-1185">Reference proteome</keyword>
<organism evidence="1 2">
    <name type="scientific">Apiospora marii</name>
    <dbReference type="NCBI Taxonomy" id="335849"/>
    <lineage>
        <taxon>Eukaryota</taxon>
        <taxon>Fungi</taxon>
        <taxon>Dikarya</taxon>
        <taxon>Ascomycota</taxon>
        <taxon>Pezizomycotina</taxon>
        <taxon>Sordariomycetes</taxon>
        <taxon>Xylariomycetidae</taxon>
        <taxon>Amphisphaeriales</taxon>
        <taxon>Apiosporaceae</taxon>
        <taxon>Apiospora</taxon>
    </lineage>
</organism>
<comment type="caution">
    <text evidence="1">The sequence shown here is derived from an EMBL/GenBank/DDBJ whole genome shotgun (WGS) entry which is preliminary data.</text>
</comment>
<protein>
    <submittedName>
        <fullName evidence="1">Uncharacterized protein</fullName>
    </submittedName>
</protein>
<evidence type="ECO:0000313" key="2">
    <source>
        <dbReference type="Proteomes" id="UP001396898"/>
    </source>
</evidence>
<reference evidence="1 2" key="1">
    <citation type="submission" date="2023-01" db="EMBL/GenBank/DDBJ databases">
        <title>Analysis of 21 Apiospora genomes using comparative genomics revels a genus with tremendous synthesis potential of carbohydrate active enzymes and secondary metabolites.</title>
        <authorList>
            <person name="Sorensen T."/>
        </authorList>
    </citation>
    <scope>NUCLEOTIDE SEQUENCE [LARGE SCALE GENOMIC DNA]</scope>
    <source>
        <strain evidence="1 2">CBS 20057</strain>
    </source>
</reference>
<evidence type="ECO:0000313" key="1">
    <source>
        <dbReference type="EMBL" id="KAK8023189.1"/>
    </source>
</evidence>
<name>A0ABR1RZ37_9PEZI</name>
<proteinExistence type="predicted"/>
<dbReference type="Proteomes" id="UP001396898">
    <property type="component" value="Unassembled WGS sequence"/>
</dbReference>
<gene>
    <name evidence="1" type="ORF">PG991_007070</name>
</gene>